<evidence type="ECO:0000256" key="6">
    <source>
        <dbReference type="RuleBase" id="RU367028"/>
    </source>
</evidence>
<evidence type="ECO:0000256" key="3">
    <source>
        <dbReference type="ARBA" id="ARBA00023015"/>
    </source>
</evidence>
<protein>
    <recommendedName>
        <fullName evidence="6">Transcription repressor</fullName>
    </recommendedName>
    <alternativeName>
        <fullName evidence="6">Ovate family protein</fullName>
    </alternativeName>
</protein>
<comment type="subcellular location">
    <subcellularLocation>
        <location evidence="1 6">Nucleus</location>
    </subcellularLocation>
</comment>
<feature type="domain" description="OVATE" evidence="8">
    <location>
        <begin position="263"/>
        <end position="322"/>
    </location>
</feature>
<proteinExistence type="predicted"/>
<name>A0A6J5TRA1_PRUAR</name>
<keyword evidence="4 6" id="KW-0804">Transcription</keyword>
<feature type="region of interest" description="Disordered" evidence="7">
    <location>
        <begin position="154"/>
        <end position="173"/>
    </location>
</feature>
<evidence type="ECO:0000256" key="5">
    <source>
        <dbReference type="ARBA" id="ARBA00023242"/>
    </source>
</evidence>
<accession>A0A6J5TRA1</accession>
<dbReference type="NCBIfam" id="TIGR01568">
    <property type="entry name" value="A_thal_3678"/>
    <property type="match status" value="1"/>
</dbReference>
<sequence length="341" mass="39488">MAKHYFKLKFPRVIPLIQFCRPKHHATLPAIYRLSPVNSKALDIGYPNLLPSPPPSTPEHPSIKRRESTNMRTKSSRIGCGSCRSRSCTRYISDCNVEIKSSADYERNNNYMSPISETEKYYKKKRKEKKKRAKAKAELPFITTSSGNYGNWFSGEFEGDEENNEESETPVYSSRSFSNEFSLVLESIAEKMSDKQNSLQKKKNKKTNNVDYNSSNTKKVRRANSDSDLKKLTSGEIGRIKTLLRPMRACRGKAGKVRESMAVVKKSEDPYEDFKRSMMEMIMEKQIFEAKELEELLHCFLTLNSRHYQRVIVEAFSEIWELLFSDPSDQLGKLKTEYKYI</sequence>
<evidence type="ECO:0000256" key="1">
    <source>
        <dbReference type="ARBA" id="ARBA00004123"/>
    </source>
</evidence>
<dbReference type="GO" id="GO:0005634">
    <property type="term" value="C:nucleus"/>
    <property type="evidence" value="ECO:0007669"/>
    <property type="project" value="UniProtKB-SubCell"/>
</dbReference>
<dbReference type="Proteomes" id="UP000507222">
    <property type="component" value="Unassembled WGS sequence"/>
</dbReference>
<evidence type="ECO:0000256" key="2">
    <source>
        <dbReference type="ARBA" id="ARBA00022491"/>
    </source>
</evidence>
<evidence type="ECO:0000313" key="9">
    <source>
        <dbReference type="EMBL" id="CAB4265747.1"/>
    </source>
</evidence>
<keyword evidence="5 6" id="KW-0539">Nucleus</keyword>
<evidence type="ECO:0000256" key="4">
    <source>
        <dbReference type="ARBA" id="ARBA00023163"/>
    </source>
</evidence>
<dbReference type="AlphaFoldDB" id="A0A6J5TRA1"/>
<feature type="compositionally biased region" description="Acidic residues" evidence="7">
    <location>
        <begin position="157"/>
        <end position="168"/>
    </location>
</feature>
<reference evidence="9 10" key="1">
    <citation type="submission" date="2020-05" db="EMBL/GenBank/DDBJ databases">
        <authorList>
            <person name="Campoy J."/>
            <person name="Schneeberger K."/>
            <person name="Spophaly S."/>
        </authorList>
    </citation>
    <scope>NUCLEOTIDE SEQUENCE [LARGE SCALE GENOMIC DNA]</scope>
    <source>
        <strain evidence="9">PruArmRojPasFocal</strain>
    </source>
</reference>
<gene>
    <name evidence="9" type="ORF">CURHAP_LOCUS7928</name>
</gene>
<evidence type="ECO:0000313" key="10">
    <source>
        <dbReference type="Proteomes" id="UP000507222"/>
    </source>
</evidence>
<dbReference type="InterPro" id="IPR006458">
    <property type="entry name" value="Ovate_C"/>
</dbReference>
<dbReference type="GO" id="GO:0045892">
    <property type="term" value="P:negative regulation of DNA-templated transcription"/>
    <property type="evidence" value="ECO:0007669"/>
    <property type="project" value="UniProtKB-UniRule"/>
</dbReference>
<feature type="region of interest" description="Disordered" evidence="7">
    <location>
        <begin position="194"/>
        <end position="228"/>
    </location>
</feature>
<evidence type="ECO:0000256" key="7">
    <source>
        <dbReference type="SAM" id="MobiDB-lite"/>
    </source>
</evidence>
<dbReference type="Pfam" id="PF04844">
    <property type="entry name" value="Ovate"/>
    <property type="match status" value="1"/>
</dbReference>
<dbReference type="PANTHER" id="PTHR33057">
    <property type="entry name" value="TRANSCRIPTION REPRESSOR OFP7-RELATED"/>
    <property type="match status" value="1"/>
</dbReference>
<keyword evidence="2 6" id="KW-0678">Repressor</keyword>
<dbReference type="PROSITE" id="PS51754">
    <property type="entry name" value="OVATE"/>
    <property type="match status" value="1"/>
</dbReference>
<dbReference type="EMBL" id="CAEKDK010000001">
    <property type="protein sequence ID" value="CAB4265747.1"/>
    <property type="molecule type" value="Genomic_DNA"/>
</dbReference>
<keyword evidence="3 6" id="KW-0805">Transcription regulation</keyword>
<comment type="function">
    <text evidence="6">Transcriptional repressor that regulates multiple aspects of plant growth and development.</text>
</comment>
<evidence type="ECO:0000259" key="8">
    <source>
        <dbReference type="PROSITE" id="PS51754"/>
    </source>
</evidence>
<dbReference type="PANTHER" id="PTHR33057:SF224">
    <property type="entry name" value="TRANSCRIPTION REPRESSOR"/>
    <property type="match status" value="1"/>
</dbReference>
<organism evidence="9 10">
    <name type="scientific">Prunus armeniaca</name>
    <name type="common">Apricot</name>
    <name type="synonym">Armeniaca vulgaris</name>
    <dbReference type="NCBI Taxonomy" id="36596"/>
    <lineage>
        <taxon>Eukaryota</taxon>
        <taxon>Viridiplantae</taxon>
        <taxon>Streptophyta</taxon>
        <taxon>Embryophyta</taxon>
        <taxon>Tracheophyta</taxon>
        <taxon>Spermatophyta</taxon>
        <taxon>Magnoliopsida</taxon>
        <taxon>eudicotyledons</taxon>
        <taxon>Gunneridae</taxon>
        <taxon>Pentapetalae</taxon>
        <taxon>rosids</taxon>
        <taxon>fabids</taxon>
        <taxon>Rosales</taxon>
        <taxon>Rosaceae</taxon>
        <taxon>Amygdaloideae</taxon>
        <taxon>Amygdaleae</taxon>
        <taxon>Prunus</taxon>
    </lineage>
</organism>
<feature type="region of interest" description="Disordered" evidence="7">
    <location>
        <begin position="49"/>
        <end position="76"/>
    </location>
</feature>
<dbReference type="InterPro" id="IPR038933">
    <property type="entry name" value="Ovate"/>
</dbReference>